<dbReference type="EMBL" id="CP003281">
    <property type="protein sequence ID" value="AFL84130.1"/>
    <property type="molecule type" value="Genomic_DNA"/>
</dbReference>
<protein>
    <recommendedName>
        <fullName evidence="3">Peptidase MA-like domain-containing protein</fullName>
    </recommendedName>
</protein>
<evidence type="ECO:0000313" key="1">
    <source>
        <dbReference type="EMBL" id="AFL84130.1"/>
    </source>
</evidence>
<dbReference type="HOGENOM" id="CLU_723095_0_0_10"/>
<dbReference type="OrthoDB" id="788362at2"/>
<dbReference type="PROSITE" id="PS51257">
    <property type="entry name" value="PROKAR_LIPOPROTEIN"/>
    <property type="match status" value="1"/>
</dbReference>
<dbReference type="RefSeq" id="WP_014772121.1">
    <property type="nucleotide sequence ID" value="NC_018010.1"/>
</dbReference>
<proteinExistence type="predicted"/>
<accession>I3Z4G2</accession>
<reference evidence="2" key="1">
    <citation type="submission" date="2012-06" db="EMBL/GenBank/DDBJ databases">
        <title>The complete genome of Belliella baltica DSM 15883.</title>
        <authorList>
            <person name="Lucas S."/>
            <person name="Copeland A."/>
            <person name="Lapidus A."/>
            <person name="Goodwin L."/>
            <person name="Pitluck S."/>
            <person name="Peters L."/>
            <person name="Mikhailova N."/>
            <person name="Davenport K."/>
            <person name="Kyrpides N."/>
            <person name="Mavromatis K."/>
            <person name="Pagani I."/>
            <person name="Ivanova N."/>
            <person name="Ovchinnikova G."/>
            <person name="Zeytun A."/>
            <person name="Detter J.C."/>
            <person name="Han C."/>
            <person name="Land M."/>
            <person name="Hauser L."/>
            <person name="Markowitz V."/>
            <person name="Cheng J.-F."/>
            <person name="Hugenholtz P."/>
            <person name="Woyke T."/>
            <person name="Wu D."/>
            <person name="Tindall B."/>
            <person name="Pomrenke H."/>
            <person name="Brambilla E."/>
            <person name="Klenk H.-P."/>
            <person name="Eisen J.A."/>
        </authorList>
    </citation>
    <scope>NUCLEOTIDE SEQUENCE [LARGE SCALE GENOMIC DNA]</scope>
    <source>
        <strain evidence="2">DSM 15883 / CIP 108006 / LMG 21964 / BA134</strain>
    </source>
</reference>
<evidence type="ECO:0008006" key="3">
    <source>
        <dbReference type="Google" id="ProtNLM"/>
    </source>
</evidence>
<gene>
    <name evidence="1" type="ordered locus">Belba_1518</name>
</gene>
<sequence length="392" mass="45208">MKYFPIILAFFGLFSCQKQENKTLTLEETTTASTEKIEVAVHSRVDMTNTEVKEIASLWTNYLNTEPDKISDNNNWNKEEKEIYRDFDLSRALLYQFPSKDLLQYFKPKILSITKEGENYSIRTIYSADGLEGEYSKSDPWAIQKLYAIKEDKSWKLKNSLPILTADWAKKKIGKITFIYPSNHTFNQSMAEKAGEFCQSIIEEFEFPDYEPFDYYITQNGDELGQLLNFDFFFAGYTTGIGFNENRILMSGFGSEYYPHEFIHLIVPKFDRHSLLEEGFATWKGGQGGISFGESAKIFANALSRNEAVTFLEIINKKWGWEYASFYTSGAILCHAAFEKGGVALVNELLTVPQNDERLIKNLCLIFDIEEKNFEAFWRAEALKFKSDSNSK</sequence>
<evidence type="ECO:0000313" key="2">
    <source>
        <dbReference type="Proteomes" id="UP000006050"/>
    </source>
</evidence>
<dbReference type="Proteomes" id="UP000006050">
    <property type="component" value="Chromosome"/>
</dbReference>
<dbReference type="eggNOG" id="ENOG5032WM6">
    <property type="taxonomic scope" value="Bacteria"/>
</dbReference>
<dbReference type="AlphaFoldDB" id="I3Z4G2"/>
<name>I3Z4G2_BELBD</name>
<dbReference type="KEGG" id="bbd:Belba_1518"/>
<organism evidence="1 2">
    <name type="scientific">Belliella baltica (strain DSM 15883 / CIP 108006 / LMG 21964 / BA134)</name>
    <dbReference type="NCBI Taxonomy" id="866536"/>
    <lineage>
        <taxon>Bacteria</taxon>
        <taxon>Pseudomonadati</taxon>
        <taxon>Bacteroidota</taxon>
        <taxon>Cytophagia</taxon>
        <taxon>Cytophagales</taxon>
        <taxon>Cyclobacteriaceae</taxon>
        <taxon>Belliella</taxon>
    </lineage>
</organism>
<keyword evidence="2" id="KW-1185">Reference proteome</keyword>